<organism evidence="2 3">
    <name type="scientific">Candidatus Roizmanbacteria bacterium RIFCSPLOWO2_01_FULL_35_13</name>
    <dbReference type="NCBI Taxonomy" id="1802055"/>
    <lineage>
        <taxon>Bacteria</taxon>
        <taxon>Candidatus Roizmaniibacteriota</taxon>
    </lineage>
</organism>
<dbReference type="STRING" id="1802055.A3A74_05980"/>
<evidence type="ECO:0000313" key="2">
    <source>
        <dbReference type="EMBL" id="OGK40865.1"/>
    </source>
</evidence>
<keyword evidence="1" id="KW-0812">Transmembrane</keyword>
<keyword evidence="1" id="KW-1133">Transmembrane helix</keyword>
<name>A0A1F7IBX8_9BACT</name>
<proteinExistence type="predicted"/>
<keyword evidence="1" id="KW-0472">Membrane</keyword>
<sequence length="64" mass="7268">MDLDGVKKFFSLFLAAISIFALIFIMYSIVVVSRLAQDKKKRQEIKKDYAGEYVSPSPTQRPAP</sequence>
<comment type="caution">
    <text evidence="2">The sequence shown here is derived from an EMBL/GenBank/DDBJ whole genome shotgun (WGS) entry which is preliminary data.</text>
</comment>
<dbReference type="AlphaFoldDB" id="A0A1F7IBX8"/>
<reference evidence="2 3" key="1">
    <citation type="journal article" date="2016" name="Nat. Commun.">
        <title>Thousands of microbial genomes shed light on interconnected biogeochemical processes in an aquifer system.</title>
        <authorList>
            <person name="Anantharaman K."/>
            <person name="Brown C.T."/>
            <person name="Hug L.A."/>
            <person name="Sharon I."/>
            <person name="Castelle C.J."/>
            <person name="Probst A.J."/>
            <person name="Thomas B.C."/>
            <person name="Singh A."/>
            <person name="Wilkins M.J."/>
            <person name="Karaoz U."/>
            <person name="Brodie E.L."/>
            <person name="Williams K.H."/>
            <person name="Hubbard S.S."/>
            <person name="Banfield J.F."/>
        </authorList>
    </citation>
    <scope>NUCLEOTIDE SEQUENCE [LARGE SCALE GENOMIC DNA]</scope>
</reference>
<protein>
    <submittedName>
        <fullName evidence="2">Uncharacterized protein</fullName>
    </submittedName>
</protein>
<evidence type="ECO:0000313" key="3">
    <source>
        <dbReference type="Proteomes" id="UP000179270"/>
    </source>
</evidence>
<accession>A0A1F7IBX8</accession>
<evidence type="ECO:0000256" key="1">
    <source>
        <dbReference type="SAM" id="Phobius"/>
    </source>
</evidence>
<dbReference type="Proteomes" id="UP000179270">
    <property type="component" value="Unassembled WGS sequence"/>
</dbReference>
<feature type="transmembrane region" description="Helical" evidence="1">
    <location>
        <begin position="12"/>
        <end position="36"/>
    </location>
</feature>
<dbReference type="EMBL" id="MGAF01000025">
    <property type="protein sequence ID" value="OGK40865.1"/>
    <property type="molecule type" value="Genomic_DNA"/>
</dbReference>
<gene>
    <name evidence="2" type="ORF">A3A74_05980</name>
</gene>